<dbReference type="SUPFAM" id="SSF55550">
    <property type="entry name" value="SH2 domain"/>
    <property type="match status" value="1"/>
</dbReference>
<evidence type="ECO:0000256" key="3">
    <source>
        <dbReference type="ARBA" id="ARBA00022490"/>
    </source>
</evidence>
<dbReference type="Gene3D" id="2.30.29.30">
    <property type="entry name" value="Pleckstrin-homology domain (PH domain)/Phosphotyrosine-binding domain (PTB)"/>
    <property type="match status" value="1"/>
</dbReference>
<evidence type="ECO:0000256" key="1">
    <source>
        <dbReference type="ARBA" id="ARBA00004496"/>
    </source>
</evidence>
<comment type="subcellular location">
    <subcellularLocation>
        <location evidence="1">Cytoplasm</location>
    </subcellularLocation>
</comment>
<dbReference type="PRINTS" id="PR00401">
    <property type="entry name" value="SH2DOMAIN"/>
</dbReference>
<feature type="domain" description="Ras-associating" evidence="9">
    <location>
        <begin position="103"/>
        <end position="152"/>
    </location>
</feature>
<evidence type="ECO:0000259" key="8">
    <source>
        <dbReference type="PROSITE" id="PS50003"/>
    </source>
</evidence>
<evidence type="ECO:0000259" key="9">
    <source>
        <dbReference type="PROSITE" id="PS50200"/>
    </source>
</evidence>
<dbReference type="Pfam" id="PF00017">
    <property type="entry name" value="SH2"/>
    <property type="match status" value="1"/>
</dbReference>
<comment type="similarity">
    <text evidence="2">Belongs to the GRB7/10/14 family.</text>
</comment>
<dbReference type="Pfam" id="PF00169">
    <property type="entry name" value="PH"/>
    <property type="match status" value="1"/>
</dbReference>
<organism evidence="10 11">
    <name type="scientific">Acipenser oxyrinchus oxyrinchus</name>
    <dbReference type="NCBI Taxonomy" id="40147"/>
    <lineage>
        <taxon>Eukaryota</taxon>
        <taxon>Metazoa</taxon>
        <taxon>Chordata</taxon>
        <taxon>Craniata</taxon>
        <taxon>Vertebrata</taxon>
        <taxon>Euteleostomi</taxon>
        <taxon>Actinopterygii</taxon>
        <taxon>Chondrostei</taxon>
        <taxon>Acipenseriformes</taxon>
        <taxon>Acipenseridae</taxon>
        <taxon>Acipenser</taxon>
    </lineage>
</organism>
<name>A0AAD8DAA9_ACIOX</name>
<dbReference type="SMART" id="SM00252">
    <property type="entry name" value="SH2"/>
    <property type="match status" value="1"/>
</dbReference>
<comment type="caution">
    <text evidence="10">The sequence shown here is derived from an EMBL/GenBank/DDBJ whole genome shotgun (WGS) entry which is preliminary data.</text>
</comment>
<dbReference type="SMART" id="SM00314">
    <property type="entry name" value="RA"/>
    <property type="match status" value="1"/>
</dbReference>
<evidence type="ECO:0000313" key="11">
    <source>
        <dbReference type="Proteomes" id="UP001230051"/>
    </source>
</evidence>
<dbReference type="PANTHER" id="PTHR11243:SF22">
    <property type="entry name" value="GROWTH FACTOR RECEPTOR-BOUND PROTEIN 14"/>
    <property type="match status" value="1"/>
</dbReference>
<evidence type="ECO:0000313" key="10">
    <source>
        <dbReference type="EMBL" id="KAK1166094.1"/>
    </source>
</evidence>
<evidence type="ECO:0000256" key="2">
    <source>
        <dbReference type="ARBA" id="ARBA00006708"/>
    </source>
</evidence>
<dbReference type="SUPFAM" id="SSF50729">
    <property type="entry name" value="PH domain-like"/>
    <property type="match status" value="1"/>
</dbReference>
<dbReference type="FunFam" id="3.30.505.10:FF:000015">
    <property type="entry name" value="Growth factor receptor-bound protein 10 isoform X1"/>
    <property type="match status" value="1"/>
</dbReference>
<dbReference type="InterPro" id="IPR015042">
    <property type="entry name" value="BPS-dom"/>
</dbReference>
<keyword evidence="11" id="KW-1185">Reference proteome</keyword>
<keyword evidence="10" id="KW-0675">Receptor</keyword>
<dbReference type="InterPro" id="IPR001849">
    <property type="entry name" value="PH_domain"/>
</dbReference>
<dbReference type="Pfam" id="PF08947">
    <property type="entry name" value="BPS"/>
    <property type="match status" value="1"/>
</dbReference>
<dbReference type="FunFam" id="2.30.29.30:FF:000062">
    <property type="entry name" value="growth factor receptor-bound protein 10 isoform X1"/>
    <property type="match status" value="1"/>
</dbReference>
<dbReference type="InterPro" id="IPR000980">
    <property type="entry name" value="SH2"/>
</dbReference>
<dbReference type="PROSITE" id="PS50001">
    <property type="entry name" value="SH2"/>
    <property type="match status" value="1"/>
</dbReference>
<evidence type="ECO:0000256" key="6">
    <source>
        <dbReference type="PROSITE-ProRule" id="PRU00191"/>
    </source>
</evidence>
<dbReference type="InterPro" id="IPR000159">
    <property type="entry name" value="RA_dom"/>
</dbReference>
<evidence type="ECO:0000259" key="7">
    <source>
        <dbReference type="PROSITE" id="PS50001"/>
    </source>
</evidence>
<dbReference type="GO" id="GO:0008286">
    <property type="term" value="P:insulin receptor signaling pathway"/>
    <property type="evidence" value="ECO:0007669"/>
    <property type="project" value="TreeGrafter"/>
</dbReference>
<dbReference type="EMBL" id="JAGXEW010000011">
    <property type="protein sequence ID" value="KAK1166094.1"/>
    <property type="molecule type" value="Genomic_DNA"/>
</dbReference>
<dbReference type="GO" id="GO:0005737">
    <property type="term" value="C:cytoplasm"/>
    <property type="evidence" value="ECO:0007669"/>
    <property type="project" value="UniProtKB-SubCell"/>
</dbReference>
<dbReference type="InterPro" id="IPR039665">
    <property type="entry name" value="PH_APBB1IP"/>
</dbReference>
<keyword evidence="5 6" id="KW-0727">SH2 domain</keyword>
<dbReference type="Gene3D" id="3.30.505.10">
    <property type="entry name" value="SH2 domain"/>
    <property type="match status" value="1"/>
</dbReference>
<dbReference type="Pfam" id="PF21989">
    <property type="entry name" value="RA_2"/>
    <property type="match status" value="1"/>
</dbReference>
<proteinExistence type="inferred from homology"/>
<feature type="domain" description="PH" evidence="8">
    <location>
        <begin position="211"/>
        <end position="319"/>
    </location>
</feature>
<dbReference type="PROSITE" id="PS50003">
    <property type="entry name" value="PH_DOMAIN"/>
    <property type="match status" value="1"/>
</dbReference>
<accession>A0AAD8DAA9</accession>
<dbReference type="InterPro" id="IPR039664">
    <property type="entry name" value="GRB/APBB1IP"/>
</dbReference>
<evidence type="ECO:0000256" key="5">
    <source>
        <dbReference type="ARBA" id="ARBA00022999"/>
    </source>
</evidence>
<sequence length="509" mass="57612">MNDMSNTLKDLHTSGSLGEKAAIFRSGRNNASGFLSAPLIPLRAPLLPPKLQEKAALYKGNRKHEKHEEMLEASIPNPFPELFTSTVSSIVSECLLPWTKKSKTQVIKVYNEDDTSRALEVPSDITARDVCQLFILKNHCIDDHSWTLFEHLALIGIGRAIYSIFVFPFLYRLQYTIADFFPEHMVSISSETNGILNHSQLVQTFLNAGSCPEIHGFLHAKEQGKKTWKNIYFVLRRSGLYLSNKGTSKEPRHLQFVTEFSDSDVYTLLAGRKKYGAPTDYGFCIKHNQSGGASALKLLCADEEQIRTCWVTAIRLFKYGMQLYQNFIQPHQKQKASPVRSISENSLVAMDFSGHKSRVIENPTEALSVAVEEGLSWRRKSCLRLNPHGGPSTQSSTSNLVIHRTHPWFHHNISRDEAHKLIAQQGLIDGVFLLRDSQSNPKTFVLSLCHAQKIKHFQIVPLEEDGELFFTLDDGHTRFTDLIQLVEFYQLNKGVLPCKLKHHCARIAL</sequence>
<dbReference type="InterPro" id="IPR029071">
    <property type="entry name" value="Ubiquitin-like_domsf"/>
</dbReference>
<dbReference type="InterPro" id="IPR011993">
    <property type="entry name" value="PH-like_dom_sf"/>
</dbReference>
<dbReference type="Proteomes" id="UP001230051">
    <property type="component" value="Unassembled WGS sequence"/>
</dbReference>
<gene>
    <name evidence="10" type="primary">GRB14</name>
    <name evidence="10" type="ORF">AOXY_G12629</name>
</gene>
<dbReference type="InterPro" id="IPR036860">
    <property type="entry name" value="SH2_dom_sf"/>
</dbReference>
<reference evidence="10" key="1">
    <citation type="submission" date="2022-02" db="EMBL/GenBank/DDBJ databases">
        <title>Atlantic sturgeon de novo genome assembly.</title>
        <authorList>
            <person name="Stock M."/>
            <person name="Klopp C."/>
            <person name="Guiguen Y."/>
            <person name="Cabau C."/>
            <person name="Parinello H."/>
            <person name="Santidrian Yebra-Pimentel E."/>
            <person name="Kuhl H."/>
            <person name="Dirks R.P."/>
            <person name="Guessner J."/>
            <person name="Wuertz S."/>
            <person name="Du K."/>
            <person name="Schartl M."/>
        </authorList>
    </citation>
    <scope>NUCLEOTIDE SEQUENCE</scope>
    <source>
        <strain evidence="10">STURGEONOMICS-FGT-2020</strain>
        <tissue evidence="10">Whole blood</tissue>
    </source>
</reference>
<dbReference type="PROSITE" id="PS50200">
    <property type="entry name" value="RA"/>
    <property type="match status" value="1"/>
</dbReference>
<dbReference type="SUPFAM" id="SSF54236">
    <property type="entry name" value="Ubiquitin-like"/>
    <property type="match status" value="1"/>
</dbReference>
<keyword evidence="4" id="KW-0597">Phosphoprotein</keyword>
<keyword evidence="3" id="KW-0963">Cytoplasm</keyword>
<feature type="domain" description="SH2" evidence="7">
    <location>
        <begin position="408"/>
        <end position="504"/>
    </location>
</feature>
<dbReference type="GO" id="GO:0046627">
    <property type="term" value="P:negative regulation of insulin receptor signaling pathway"/>
    <property type="evidence" value="ECO:0007669"/>
    <property type="project" value="TreeGrafter"/>
</dbReference>
<dbReference type="PANTHER" id="PTHR11243">
    <property type="entry name" value="GROWTH FACTOR RECEPTOR-BOUND PROTEIN"/>
    <property type="match status" value="1"/>
</dbReference>
<dbReference type="GO" id="GO:0005886">
    <property type="term" value="C:plasma membrane"/>
    <property type="evidence" value="ECO:0007669"/>
    <property type="project" value="TreeGrafter"/>
</dbReference>
<evidence type="ECO:0000256" key="4">
    <source>
        <dbReference type="ARBA" id="ARBA00022553"/>
    </source>
</evidence>
<dbReference type="AlphaFoldDB" id="A0AAD8DAA9"/>
<protein>
    <submittedName>
        <fullName evidence="10">Growth factor receptor-bound protein 14-like isoform X1</fullName>
    </submittedName>
</protein>
<dbReference type="SMART" id="SM00233">
    <property type="entry name" value="PH"/>
    <property type="match status" value="1"/>
</dbReference>
<dbReference type="CDD" id="cd01259">
    <property type="entry name" value="PH_APBB1IP"/>
    <property type="match status" value="1"/>
</dbReference>
<dbReference type="Gene3D" id="3.10.20.90">
    <property type="entry name" value="Phosphatidylinositol 3-kinase Catalytic Subunit, Chain A, domain 1"/>
    <property type="match status" value="1"/>
</dbReference>